<dbReference type="GO" id="GO:0008955">
    <property type="term" value="F:peptidoglycan glycosyltransferase activity"/>
    <property type="evidence" value="ECO:0007669"/>
    <property type="project" value="UniProtKB-UniRule"/>
</dbReference>
<evidence type="ECO:0000256" key="6">
    <source>
        <dbReference type="ARBA" id="ARBA00022960"/>
    </source>
</evidence>
<keyword evidence="9 11" id="KW-0472">Membrane</keyword>
<sequence length="369" mass="40983">MFDRRLVQNFDWLLLALVLLIAGIGIVNLYSAGYNRTPGGVTPVYLKQVYWLLVGLWVMFLTLTIDYRHLERLAYPLYIASIILLLAVMVAGKTVSGSKRWLGAGFFTFQPSELVKIAIILVLARHFHHFSPEKTLHSKDIVYPLVLILLPAALIVKQPDLGSAILVTLVGVSMILLVGVHWRTLLGGAIVLLGAIPAVWPFLKEYQKQRVRIFLDPEQDPLGAGYHIIQSKIAVGSGQFWGKGFLQGTQSQLHFLPEQHTDFVFSVFAEEWGFVGSALLVVLYLGLSLWGLFIARSCKERFGQLLALGVTALLFWQVFINLCMVTGLLPVVGIPLPLFSYGGSSLITTMLALGILLNLRMRRFLISGP</sequence>
<feature type="transmembrane region" description="Helical" evidence="11">
    <location>
        <begin position="272"/>
        <end position="293"/>
    </location>
</feature>
<dbReference type="UniPathway" id="UPA00219"/>
<feature type="transmembrane region" description="Helical" evidence="11">
    <location>
        <begin position="338"/>
        <end position="359"/>
    </location>
</feature>
<dbReference type="EMBL" id="DTGR01000077">
    <property type="protein sequence ID" value="HHS29086.1"/>
    <property type="molecule type" value="Genomic_DNA"/>
</dbReference>
<dbReference type="GO" id="GO:0071555">
    <property type="term" value="P:cell wall organization"/>
    <property type="evidence" value="ECO:0007669"/>
    <property type="project" value="UniProtKB-KW"/>
</dbReference>
<dbReference type="NCBIfam" id="TIGR02210">
    <property type="entry name" value="rodA_shape"/>
    <property type="match status" value="1"/>
</dbReference>
<feature type="transmembrane region" description="Helical" evidence="11">
    <location>
        <begin position="101"/>
        <end position="124"/>
    </location>
</feature>
<feature type="transmembrane region" description="Helical" evidence="11">
    <location>
        <begin position="161"/>
        <end position="178"/>
    </location>
</feature>
<comment type="catalytic activity">
    <reaction evidence="11">
        <text>[GlcNAc-(1-&gt;4)-Mur2Ac(oyl-L-Ala-gamma-D-Glu-L-Lys-D-Ala-D-Ala)](n)-di-trans,octa-cis-undecaprenyl diphosphate + beta-D-GlcNAc-(1-&gt;4)-Mur2Ac(oyl-L-Ala-gamma-D-Glu-L-Lys-D-Ala-D-Ala)-di-trans,octa-cis-undecaprenyl diphosphate = [GlcNAc-(1-&gt;4)-Mur2Ac(oyl-L-Ala-gamma-D-Glu-L-Lys-D-Ala-D-Ala)](n+1)-di-trans,octa-cis-undecaprenyl diphosphate + di-trans,octa-cis-undecaprenyl diphosphate + H(+)</text>
        <dbReference type="Rhea" id="RHEA:23708"/>
        <dbReference type="Rhea" id="RHEA-COMP:9602"/>
        <dbReference type="Rhea" id="RHEA-COMP:9603"/>
        <dbReference type="ChEBI" id="CHEBI:15378"/>
        <dbReference type="ChEBI" id="CHEBI:58405"/>
        <dbReference type="ChEBI" id="CHEBI:60033"/>
        <dbReference type="ChEBI" id="CHEBI:78435"/>
        <dbReference type="EC" id="2.4.99.28"/>
    </reaction>
</comment>
<evidence type="ECO:0000256" key="1">
    <source>
        <dbReference type="ARBA" id="ARBA00004141"/>
    </source>
</evidence>
<evidence type="ECO:0000256" key="10">
    <source>
        <dbReference type="ARBA" id="ARBA00023316"/>
    </source>
</evidence>
<organism evidence="12">
    <name type="scientific">Desulfobacca acetoxidans</name>
    <dbReference type="NCBI Taxonomy" id="60893"/>
    <lineage>
        <taxon>Bacteria</taxon>
        <taxon>Pseudomonadati</taxon>
        <taxon>Thermodesulfobacteriota</taxon>
        <taxon>Desulfobaccia</taxon>
        <taxon>Desulfobaccales</taxon>
        <taxon>Desulfobaccaceae</taxon>
        <taxon>Desulfobacca</taxon>
    </lineage>
</organism>
<feature type="transmembrane region" description="Helical" evidence="11">
    <location>
        <begin position="185"/>
        <end position="203"/>
    </location>
</feature>
<evidence type="ECO:0000256" key="2">
    <source>
        <dbReference type="ARBA" id="ARBA00022475"/>
    </source>
</evidence>
<evidence type="ECO:0000256" key="3">
    <source>
        <dbReference type="ARBA" id="ARBA00022676"/>
    </source>
</evidence>
<dbReference type="GO" id="GO:0009252">
    <property type="term" value="P:peptidoglycan biosynthetic process"/>
    <property type="evidence" value="ECO:0007669"/>
    <property type="project" value="UniProtKB-UniRule"/>
</dbReference>
<dbReference type="NCBIfam" id="NF037961">
    <property type="entry name" value="RodA_shape"/>
    <property type="match status" value="1"/>
</dbReference>
<evidence type="ECO:0000256" key="7">
    <source>
        <dbReference type="ARBA" id="ARBA00022984"/>
    </source>
</evidence>
<dbReference type="GO" id="GO:0051301">
    <property type="term" value="P:cell division"/>
    <property type="evidence" value="ECO:0007669"/>
    <property type="project" value="InterPro"/>
</dbReference>
<evidence type="ECO:0000256" key="5">
    <source>
        <dbReference type="ARBA" id="ARBA00022692"/>
    </source>
</evidence>
<evidence type="ECO:0000313" key="12">
    <source>
        <dbReference type="EMBL" id="HHS29086.1"/>
    </source>
</evidence>
<comment type="pathway">
    <text evidence="11">Cell wall biogenesis; peptidoglycan biosynthesis.</text>
</comment>
<dbReference type="PANTHER" id="PTHR30474:SF1">
    <property type="entry name" value="PEPTIDOGLYCAN GLYCOSYLTRANSFERASE MRDB"/>
    <property type="match status" value="1"/>
</dbReference>
<gene>
    <name evidence="11 12" type="primary">rodA</name>
    <name evidence="12" type="ORF">ENV52_05220</name>
</gene>
<feature type="transmembrane region" description="Helical" evidence="11">
    <location>
        <begin position="136"/>
        <end position="155"/>
    </location>
</feature>
<dbReference type="GO" id="GO:0008360">
    <property type="term" value="P:regulation of cell shape"/>
    <property type="evidence" value="ECO:0007669"/>
    <property type="project" value="UniProtKB-KW"/>
</dbReference>
<reference evidence="12" key="1">
    <citation type="journal article" date="2020" name="mSystems">
        <title>Genome- and Community-Level Interaction Insights into Carbon Utilization and Element Cycling Functions of Hydrothermarchaeota in Hydrothermal Sediment.</title>
        <authorList>
            <person name="Zhou Z."/>
            <person name="Liu Y."/>
            <person name="Xu W."/>
            <person name="Pan J."/>
            <person name="Luo Z.H."/>
            <person name="Li M."/>
        </authorList>
    </citation>
    <scope>NUCLEOTIDE SEQUENCE [LARGE SCALE GENOMIC DNA]</scope>
    <source>
        <strain evidence="12">SpSt-767</strain>
    </source>
</reference>
<feature type="transmembrane region" description="Helical" evidence="11">
    <location>
        <begin position="50"/>
        <end position="67"/>
    </location>
</feature>
<accession>A0A7V6A339</accession>
<keyword evidence="8 11" id="KW-1133">Transmembrane helix</keyword>
<protein>
    <recommendedName>
        <fullName evidence="11">Peptidoglycan glycosyltransferase RodA</fullName>
        <shortName evidence="11">PGT</shortName>
        <ecNumber evidence="11">2.4.99.28</ecNumber>
    </recommendedName>
    <alternativeName>
        <fullName evidence="11">Cell elongation protein RodA</fullName>
    </alternativeName>
    <alternativeName>
        <fullName evidence="11">Cell wall polymerase</fullName>
    </alternativeName>
    <alternativeName>
        <fullName evidence="11">Peptidoglycan polymerase</fullName>
        <shortName evidence="11">PG polymerase</shortName>
    </alternativeName>
</protein>
<dbReference type="HAMAP" id="MF_02079">
    <property type="entry name" value="PGT_RodA"/>
    <property type="match status" value="1"/>
</dbReference>
<keyword evidence="2 11" id="KW-1003">Cell membrane</keyword>
<dbReference type="InterPro" id="IPR018365">
    <property type="entry name" value="Cell_cycle_FtsW-rel_CS"/>
</dbReference>
<keyword evidence="7 11" id="KW-0573">Peptidoglycan synthesis</keyword>
<feature type="transmembrane region" description="Helical" evidence="11">
    <location>
        <begin position="305"/>
        <end position="332"/>
    </location>
</feature>
<comment type="subcellular location">
    <subcellularLocation>
        <location evidence="11">Cell membrane</location>
        <topology evidence="11">Multi-pass membrane protein</topology>
    </subcellularLocation>
    <subcellularLocation>
        <location evidence="1">Membrane</location>
        <topology evidence="1">Multi-pass membrane protein</topology>
    </subcellularLocation>
</comment>
<dbReference type="InterPro" id="IPR011923">
    <property type="entry name" value="RodA/MrdB"/>
</dbReference>
<dbReference type="PROSITE" id="PS00428">
    <property type="entry name" value="FTSW_RODA_SPOVE"/>
    <property type="match status" value="1"/>
</dbReference>
<proteinExistence type="inferred from homology"/>
<keyword evidence="10 11" id="KW-0961">Cell wall biogenesis/degradation</keyword>
<evidence type="ECO:0000256" key="11">
    <source>
        <dbReference type="HAMAP-Rule" id="MF_02079"/>
    </source>
</evidence>
<keyword evidence="6 11" id="KW-0133">Cell shape</keyword>
<dbReference type="EC" id="2.4.99.28" evidence="11"/>
<dbReference type="AlphaFoldDB" id="A0A7V6A339"/>
<dbReference type="GO" id="GO:0032153">
    <property type="term" value="C:cell division site"/>
    <property type="evidence" value="ECO:0007669"/>
    <property type="project" value="TreeGrafter"/>
</dbReference>
<feature type="transmembrane region" description="Helical" evidence="11">
    <location>
        <begin position="12"/>
        <end position="30"/>
    </location>
</feature>
<evidence type="ECO:0000256" key="9">
    <source>
        <dbReference type="ARBA" id="ARBA00023136"/>
    </source>
</evidence>
<evidence type="ECO:0000256" key="4">
    <source>
        <dbReference type="ARBA" id="ARBA00022679"/>
    </source>
</evidence>
<keyword evidence="5 11" id="KW-0812">Transmembrane</keyword>
<dbReference type="InterPro" id="IPR001182">
    <property type="entry name" value="FtsW/RodA"/>
</dbReference>
<dbReference type="GO" id="GO:0005886">
    <property type="term" value="C:plasma membrane"/>
    <property type="evidence" value="ECO:0007669"/>
    <property type="project" value="UniProtKB-SubCell"/>
</dbReference>
<feature type="transmembrane region" description="Helical" evidence="11">
    <location>
        <begin position="74"/>
        <end position="95"/>
    </location>
</feature>
<keyword evidence="4 11" id="KW-0808">Transferase</keyword>
<dbReference type="GO" id="GO:0015648">
    <property type="term" value="F:lipid-linked peptidoglycan transporter activity"/>
    <property type="evidence" value="ECO:0007669"/>
    <property type="project" value="TreeGrafter"/>
</dbReference>
<evidence type="ECO:0000256" key="8">
    <source>
        <dbReference type="ARBA" id="ARBA00022989"/>
    </source>
</evidence>
<name>A0A7V6A339_9BACT</name>
<comment type="function">
    <text evidence="11">Peptidoglycan polymerase that is essential for cell wall elongation.</text>
</comment>
<dbReference type="PANTHER" id="PTHR30474">
    <property type="entry name" value="CELL CYCLE PROTEIN"/>
    <property type="match status" value="1"/>
</dbReference>
<dbReference type="Pfam" id="PF01098">
    <property type="entry name" value="FTSW_RODA_SPOVE"/>
    <property type="match status" value="1"/>
</dbReference>
<comment type="similarity">
    <text evidence="11">Belongs to the SEDS family. MrdB/RodA subfamily.</text>
</comment>
<keyword evidence="3 11" id="KW-0328">Glycosyltransferase</keyword>
<comment type="caution">
    <text evidence="12">The sequence shown here is derived from an EMBL/GenBank/DDBJ whole genome shotgun (WGS) entry which is preliminary data.</text>
</comment>